<feature type="compositionally biased region" description="Low complexity" evidence="7">
    <location>
        <begin position="1"/>
        <end position="52"/>
    </location>
</feature>
<dbReference type="GO" id="GO:0016020">
    <property type="term" value="C:membrane"/>
    <property type="evidence" value="ECO:0007669"/>
    <property type="project" value="UniProtKB-SubCell"/>
</dbReference>
<evidence type="ECO:0000256" key="1">
    <source>
        <dbReference type="ARBA" id="ARBA00004141"/>
    </source>
</evidence>
<dbReference type="AlphaFoldDB" id="A0A427Y4N7"/>
<dbReference type="Proteomes" id="UP000279236">
    <property type="component" value="Unassembled WGS sequence"/>
</dbReference>
<dbReference type="OrthoDB" id="430207at2759"/>
<evidence type="ECO:0000313" key="8">
    <source>
        <dbReference type="EMBL" id="RSH86051.1"/>
    </source>
</evidence>
<comment type="subcellular location">
    <subcellularLocation>
        <location evidence="1">Membrane</location>
        <topology evidence="1">Multi-pass membrane protein</topology>
    </subcellularLocation>
</comment>
<dbReference type="GO" id="GO:0005739">
    <property type="term" value="C:mitochondrion"/>
    <property type="evidence" value="ECO:0007669"/>
    <property type="project" value="TreeGrafter"/>
</dbReference>
<organism evidence="8 9">
    <name type="scientific">Apiotrichum porosum</name>
    <dbReference type="NCBI Taxonomy" id="105984"/>
    <lineage>
        <taxon>Eukaryota</taxon>
        <taxon>Fungi</taxon>
        <taxon>Dikarya</taxon>
        <taxon>Basidiomycota</taxon>
        <taxon>Agaricomycotina</taxon>
        <taxon>Tremellomycetes</taxon>
        <taxon>Trichosporonales</taxon>
        <taxon>Trichosporonaceae</taxon>
        <taxon>Apiotrichum</taxon>
    </lineage>
</organism>
<evidence type="ECO:0000256" key="3">
    <source>
        <dbReference type="ARBA" id="ARBA00022692"/>
    </source>
</evidence>
<dbReference type="GeneID" id="39588802"/>
<dbReference type="EMBL" id="RSCE01000002">
    <property type="protein sequence ID" value="RSH86051.1"/>
    <property type="molecule type" value="Genomic_DNA"/>
</dbReference>
<evidence type="ECO:0000256" key="4">
    <source>
        <dbReference type="ARBA" id="ARBA00022989"/>
    </source>
</evidence>
<evidence type="ECO:0000256" key="5">
    <source>
        <dbReference type="ARBA" id="ARBA00023136"/>
    </source>
</evidence>
<reference evidence="8 9" key="1">
    <citation type="submission" date="2018-11" db="EMBL/GenBank/DDBJ databases">
        <title>Genome sequence of Apiotrichum porosum DSM 27194.</title>
        <authorList>
            <person name="Aliyu H."/>
            <person name="Gorte O."/>
            <person name="Ochsenreither K."/>
        </authorList>
    </citation>
    <scope>NUCLEOTIDE SEQUENCE [LARGE SCALE GENOMIC DNA]</scope>
    <source>
        <strain evidence="8 9">DSM 27194</strain>
    </source>
</reference>
<dbReference type="Pfam" id="PF04117">
    <property type="entry name" value="Mpv17_PMP22"/>
    <property type="match status" value="1"/>
</dbReference>
<keyword evidence="3" id="KW-0812">Transmembrane</keyword>
<keyword evidence="4" id="KW-1133">Transmembrane helix</keyword>
<evidence type="ECO:0008006" key="10">
    <source>
        <dbReference type="Google" id="ProtNLM"/>
    </source>
</evidence>
<comment type="caution">
    <text evidence="8">The sequence shown here is derived from an EMBL/GenBank/DDBJ whole genome shotgun (WGS) entry which is preliminary data.</text>
</comment>
<feature type="region of interest" description="Disordered" evidence="7">
    <location>
        <begin position="1"/>
        <end position="72"/>
    </location>
</feature>
<dbReference type="STRING" id="105984.A0A427Y4N7"/>
<evidence type="ECO:0000313" key="9">
    <source>
        <dbReference type="Proteomes" id="UP000279236"/>
    </source>
</evidence>
<dbReference type="PANTHER" id="PTHR11266:SF17">
    <property type="entry name" value="PROTEIN MPV17"/>
    <property type="match status" value="1"/>
</dbReference>
<evidence type="ECO:0000256" key="6">
    <source>
        <dbReference type="RuleBase" id="RU363053"/>
    </source>
</evidence>
<keyword evidence="9" id="KW-1185">Reference proteome</keyword>
<sequence length="346" mass="37318">MPGPSSALRAPPAANTAPLPTASSSGQAAAPTPSAHSSTSMNASSSTSSTAALKDGAARPAPPPTKRLSLPRRLLNSYLQQLSKRPLRTKMITSTVLFCIGDSIAQFGIEGRRLPWMSPAMEEDEVPPSSSRPTGSELKTADKDSEWDPVRAARLMFYGGTIFAPLAHNWLNLLQRVQLSSKLKTVSTRIFLDQVLWGPFIVCLFWTSNGILEGKSLSEVRDKLQMAFWPVYKRSICVFGPTAAFSFWFVPLQHRLLVGQSVGLGWNTYLSYLNHVNNKRLAAAAAAVSAAQVREVADVVTHADSTKSHAAVEHGQEALEKARLRKEKILASQGGGSTGVGTRMGH</sequence>
<accession>A0A427Y4N7</accession>
<comment type="similarity">
    <text evidence="2 6">Belongs to the peroxisomal membrane protein PXMP2/4 family.</text>
</comment>
<dbReference type="PANTHER" id="PTHR11266">
    <property type="entry name" value="PEROXISOMAL MEMBRANE PROTEIN 2, PXMP2 MPV17"/>
    <property type="match status" value="1"/>
</dbReference>
<keyword evidence="5" id="KW-0472">Membrane</keyword>
<gene>
    <name evidence="8" type="ORF">EHS24_004259</name>
</gene>
<proteinExistence type="inferred from homology"/>
<dbReference type="RefSeq" id="XP_028478836.1">
    <property type="nucleotide sequence ID" value="XM_028619864.1"/>
</dbReference>
<evidence type="ECO:0000256" key="2">
    <source>
        <dbReference type="ARBA" id="ARBA00006824"/>
    </source>
</evidence>
<feature type="region of interest" description="Disordered" evidence="7">
    <location>
        <begin position="121"/>
        <end position="144"/>
    </location>
</feature>
<evidence type="ECO:0000256" key="7">
    <source>
        <dbReference type="SAM" id="MobiDB-lite"/>
    </source>
</evidence>
<dbReference type="InterPro" id="IPR007248">
    <property type="entry name" value="Mpv17_PMP22"/>
</dbReference>
<name>A0A427Y4N7_9TREE</name>
<protein>
    <recommendedName>
        <fullName evidence="10">Protein required for ethanol metabolism</fullName>
    </recommendedName>
</protein>